<reference evidence="2" key="1">
    <citation type="submission" date="2012-11" db="EMBL/GenBank/DDBJ databases">
        <authorList>
            <person name="Lucero-Rivera Y.E."/>
            <person name="Tovar-Ramirez D."/>
        </authorList>
    </citation>
    <scope>NUCLEOTIDE SEQUENCE [LARGE SCALE GENOMIC DNA]</scope>
    <source>
        <strain evidence="2">Araruama</strain>
    </source>
</reference>
<protein>
    <submittedName>
        <fullName evidence="1">Uncharacterized protein</fullName>
    </submittedName>
</protein>
<name>A0A1V1NZ04_9BACT</name>
<comment type="caution">
    <text evidence="1">The sequence shown here is derived from an EMBL/GenBank/DDBJ whole genome shotgun (WGS) entry which is preliminary data.</text>
</comment>
<dbReference type="EMBL" id="ATBP01001211">
    <property type="protein sequence ID" value="ETR67791.1"/>
    <property type="molecule type" value="Genomic_DNA"/>
</dbReference>
<sequence length="212" mass="24834">MTNVNDLKSDLLLQLQVSLETGEPIRKILKKLEGKHGGTYVENALPKEWYPENYPNIIWSVESISIETIRDYLRFARYVEKSSGLQILTINNRIESINGHSYLRNCNVSEWDNNFAQQFCINNFKITLLRKLIRPILDLQNFLKQYIEFKPGSKVDQIDEFLKGCEDQKSSVDEYIANQFDKTTIHDNIIKLIIHEIEKGVGDWVMPWHVNF</sequence>
<feature type="non-terminal residue" evidence="1">
    <location>
        <position position="212"/>
    </location>
</feature>
<evidence type="ECO:0000313" key="2">
    <source>
        <dbReference type="Proteomes" id="UP000189670"/>
    </source>
</evidence>
<organism evidence="1 2">
    <name type="scientific">Candidatus Magnetoglobus multicellularis str. Araruama</name>
    <dbReference type="NCBI Taxonomy" id="890399"/>
    <lineage>
        <taxon>Bacteria</taxon>
        <taxon>Pseudomonadati</taxon>
        <taxon>Thermodesulfobacteriota</taxon>
        <taxon>Desulfobacteria</taxon>
        <taxon>Desulfobacterales</taxon>
        <taxon>Desulfobacteraceae</taxon>
        <taxon>Candidatus Magnetoglobus</taxon>
    </lineage>
</organism>
<dbReference type="AlphaFoldDB" id="A0A1V1NZ04"/>
<dbReference type="Proteomes" id="UP000189670">
    <property type="component" value="Unassembled WGS sequence"/>
</dbReference>
<gene>
    <name evidence="1" type="ORF">OMM_11205</name>
</gene>
<evidence type="ECO:0000313" key="1">
    <source>
        <dbReference type="EMBL" id="ETR67791.1"/>
    </source>
</evidence>
<accession>A0A1V1NZ04</accession>
<proteinExistence type="predicted"/>